<proteinExistence type="predicted"/>
<dbReference type="Proteomes" id="UP001145742">
    <property type="component" value="Unassembled WGS sequence"/>
</dbReference>
<reference evidence="1" key="1">
    <citation type="submission" date="2019-10" db="EMBL/GenBank/DDBJ databases">
        <authorList>
            <person name="Soares A.E.R."/>
            <person name="Aleixo A."/>
            <person name="Schneider P."/>
            <person name="Miyaki C.Y."/>
            <person name="Schneider M.P."/>
            <person name="Mello C."/>
            <person name="Vasconcelos A.T.R."/>
        </authorList>
    </citation>
    <scope>NUCLEOTIDE SEQUENCE</scope>
    <source>
        <tissue evidence="1">Muscle</tissue>
    </source>
</reference>
<organism evidence="1 2">
    <name type="scientific">Willisornis vidua</name>
    <name type="common">Xingu scale-backed antbird</name>
    <dbReference type="NCBI Taxonomy" id="1566151"/>
    <lineage>
        <taxon>Eukaryota</taxon>
        <taxon>Metazoa</taxon>
        <taxon>Chordata</taxon>
        <taxon>Craniata</taxon>
        <taxon>Vertebrata</taxon>
        <taxon>Euteleostomi</taxon>
        <taxon>Archelosauria</taxon>
        <taxon>Archosauria</taxon>
        <taxon>Dinosauria</taxon>
        <taxon>Saurischia</taxon>
        <taxon>Theropoda</taxon>
        <taxon>Coelurosauria</taxon>
        <taxon>Aves</taxon>
        <taxon>Neognathae</taxon>
        <taxon>Neoaves</taxon>
        <taxon>Telluraves</taxon>
        <taxon>Australaves</taxon>
        <taxon>Passeriformes</taxon>
        <taxon>Thamnophilidae</taxon>
        <taxon>Willisornis</taxon>
    </lineage>
</organism>
<gene>
    <name evidence="1" type="ORF">WISP_48121</name>
</gene>
<evidence type="ECO:0000313" key="1">
    <source>
        <dbReference type="EMBL" id="KAJ7420553.1"/>
    </source>
</evidence>
<evidence type="ECO:0000313" key="2">
    <source>
        <dbReference type="Proteomes" id="UP001145742"/>
    </source>
</evidence>
<protein>
    <submittedName>
        <fullName evidence="1">Uncharacterized protein</fullName>
    </submittedName>
</protein>
<accession>A0ABQ9DHL9</accession>
<sequence length="101" mass="11511">MAHELWRGKKGNPGGFFMASPYNAVESQDMLKSTLQKNGPEMFQASRLEPAQGYFVIYDCVRGKTFTLGFLGNFKKKCILKLVLKKDSQWVPEGKLYDKEV</sequence>
<name>A0ABQ9DHL9_9PASS</name>
<dbReference type="EMBL" id="WHWB01033315">
    <property type="protein sequence ID" value="KAJ7420553.1"/>
    <property type="molecule type" value="Genomic_DNA"/>
</dbReference>
<comment type="caution">
    <text evidence="1">The sequence shown here is derived from an EMBL/GenBank/DDBJ whole genome shotgun (WGS) entry which is preliminary data.</text>
</comment>
<keyword evidence="2" id="KW-1185">Reference proteome</keyword>